<name>A0A1X0QGG5_9MICR</name>
<dbReference type="AlphaFoldDB" id="A0A1X0QGG5"/>
<evidence type="ECO:0000313" key="1">
    <source>
        <dbReference type="EMBL" id="ORD98856.1"/>
    </source>
</evidence>
<dbReference type="Proteomes" id="UP000192501">
    <property type="component" value="Unassembled WGS sequence"/>
</dbReference>
<dbReference type="EMBL" id="LTAI01000412">
    <property type="protein sequence ID" value="ORD98856.1"/>
    <property type="molecule type" value="Genomic_DNA"/>
</dbReference>
<evidence type="ECO:0000313" key="2">
    <source>
        <dbReference type="Proteomes" id="UP000192501"/>
    </source>
</evidence>
<dbReference type="VEuPathDB" id="MicrosporidiaDB:A0H76_1835"/>
<reference evidence="1 2" key="1">
    <citation type="journal article" date="2017" name="Environ. Microbiol.">
        <title>Decay of the glycolytic pathway and adaptation to intranuclear parasitism within Enterocytozoonidae microsporidia.</title>
        <authorList>
            <person name="Wiredu Boakye D."/>
            <person name="Jaroenlak P."/>
            <person name="Prachumwat A."/>
            <person name="Williams T.A."/>
            <person name="Bateman K.S."/>
            <person name="Itsathitphaisarn O."/>
            <person name="Sritunyalucksana K."/>
            <person name="Paszkiewicz K.H."/>
            <person name="Moore K.A."/>
            <person name="Stentiford G.D."/>
            <person name="Williams B.A."/>
        </authorList>
    </citation>
    <scope>NUCLEOTIDE SEQUENCE [LARGE SCALE GENOMIC DNA]</scope>
    <source>
        <strain evidence="2">canceri</strain>
    </source>
</reference>
<dbReference type="VEuPathDB" id="MicrosporidiaDB:HERIO_1063"/>
<organism evidence="1 2">
    <name type="scientific">Hepatospora eriocheir</name>
    <dbReference type="NCBI Taxonomy" id="1081669"/>
    <lineage>
        <taxon>Eukaryota</taxon>
        <taxon>Fungi</taxon>
        <taxon>Fungi incertae sedis</taxon>
        <taxon>Microsporidia</taxon>
        <taxon>Hepatosporidae</taxon>
        <taxon>Hepatospora</taxon>
    </lineage>
</organism>
<comment type="caution">
    <text evidence="1">The sequence shown here is derived from an EMBL/GenBank/DDBJ whole genome shotgun (WGS) entry which is preliminary data.</text>
</comment>
<gene>
    <name evidence="1" type="ORF">A0H76_1835</name>
</gene>
<proteinExistence type="predicted"/>
<protein>
    <submittedName>
        <fullName evidence="1">Uncharacterized protein</fullName>
    </submittedName>
</protein>
<accession>A0A1X0QGG5</accession>
<sequence>MPCYEMLSDKSCPSKVVIRKIGGGCKDFYMVLAKVVDDNCHPQPDCKPQPECKPESECHNNNINDDLDRVNVYHQHYYRYPRYNYGYRSKCYTPDICDESNSTYCPPKYPKLKGNFCETSSCDLEFKPGTFDCYKFKDCESKNPKLSFYYNRKPYCLDLSQNYNLNEYKCQLFLMTINTSIRFIMLVIKDLVLK</sequence>